<name>A0A699JY45_TANCI</name>
<comment type="caution">
    <text evidence="1">The sequence shown here is derived from an EMBL/GenBank/DDBJ whole genome shotgun (WGS) entry which is preliminary data.</text>
</comment>
<reference evidence="1" key="1">
    <citation type="journal article" date="2019" name="Sci. Rep.">
        <title>Draft genome of Tanacetum cinerariifolium, the natural source of mosquito coil.</title>
        <authorList>
            <person name="Yamashiro T."/>
            <person name="Shiraishi A."/>
            <person name="Satake H."/>
            <person name="Nakayama K."/>
        </authorList>
    </citation>
    <scope>NUCLEOTIDE SEQUENCE</scope>
</reference>
<organism evidence="1">
    <name type="scientific">Tanacetum cinerariifolium</name>
    <name type="common">Dalmatian daisy</name>
    <name type="synonym">Chrysanthemum cinerariifolium</name>
    <dbReference type="NCBI Taxonomy" id="118510"/>
    <lineage>
        <taxon>Eukaryota</taxon>
        <taxon>Viridiplantae</taxon>
        <taxon>Streptophyta</taxon>
        <taxon>Embryophyta</taxon>
        <taxon>Tracheophyta</taxon>
        <taxon>Spermatophyta</taxon>
        <taxon>Magnoliopsida</taxon>
        <taxon>eudicotyledons</taxon>
        <taxon>Gunneridae</taxon>
        <taxon>Pentapetalae</taxon>
        <taxon>asterids</taxon>
        <taxon>campanulids</taxon>
        <taxon>Asterales</taxon>
        <taxon>Asteraceae</taxon>
        <taxon>Asteroideae</taxon>
        <taxon>Anthemideae</taxon>
        <taxon>Anthemidinae</taxon>
        <taxon>Tanacetum</taxon>
    </lineage>
</organism>
<gene>
    <name evidence="1" type="ORF">Tci_636763</name>
</gene>
<protein>
    <submittedName>
        <fullName evidence="1">Uncharacterized protein</fullName>
    </submittedName>
</protein>
<dbReference type="EMBL" id="BKCJ010461541">
    <property type="protein sequence ID" value="GFA64791.1"/>
    <property type="molecule type" value="Genomic_DNA"/>
</dbReference>
<sequence>LENQSWPLIKSCASLDYHLGLSFCSKLMGSPTWHFMEVVEMGMGLYPLDFKVCCRLKGVGKTCDELGGLGRKDKGVQGCTVV</sequence>
<feature type="non-terminal residue" evidence="1">
    <location>
        <position position="1"/>
    </location>
</feature>
<accession>A0A699JY45</accession>
<evidence type="ECO:0000313" key="1">
    <source>
        <dbReference type="EMBL" id="GFA64791.1"/>
    </source>
</evidence>
<dbReference type="AlphaFoldDB" id="A0A699JY45"/>
<proteinExistence type="predicted"/>